<evidence type="ECO:0000259" key="7">
    <source>
        <dbReference type="PROSITE" id="PS50011"/>
    </source>
</evidence>
<feature type="domain" description="Protein kinase" evidence="7">
    <location>
        <begin position="1"/>
        <end position="73"/>
    </location>
</feature>
<comment type="caution">
    <text evidence="8">The sequence shown here is derived from an EMBL/GenBank/DDBJ whole genome shotgun (WGS) entry which is preliminary data.</text>
</comment>
<dbReference type="AlphaFoldDB" id="A0AAV9LXB6"/>
<feature type="transmembrane region" description="Helical" evidence="6">
    <location>
        <begin position="30"/>
        <end position="49"/>
    </location>
</feature>
<dbReference type="Gene3D" id="1.10.510.10">
    <property type="entry name" value="Transferase(Phosphotransferase) domain 1"/>
    <property type="match status" value="1"/>
</dbReference>
<organism evidence="8 9">
    <name type="scientific">Solanum pinnatisectum</name>
    <name type="common">tansyleaf nightshade</name>
    <dbReference type="NCBI Taxonomy" id="50273"/>
    <lineage>
        <taxon>Eukaryota</taxon>
        <taxon>Viridiplantae</taxon>
        <taxon>Streptophyta</taxon>
        <taxon>Embryophyta</taxon>
        <taxon>Tracheophyta</taxon>
        <taxon>Spermatophyta</taxon>
        <taxon>Magnoliopsida</taxon>
        <taxon>eudicotyledons</taxon>
        <taxon>Gunneridae</taxon>
        <taxon>Pentapetalae</taxon>
        <taxon>asterids</taxon>
        <taxon>lamiids</taxon>
        <taxon>Solanales</taxon>
        <taxon>Solanaceae</taxon>
        <taxon>Solanoideae</taxon>
        <taxon>Solaneae</taxon>
        <taxon>Solanum</taxon>
    </lineage>
</organism>
<dbReference type="PANTHER" id="PTHR43895:SF88">
    <property type="entry name" value="NON-SPECIFIC SERINE_THREONINE PROTEIN KINASE"/>
    <property type="match status" value="1"/>
</dbReference>
<dbReference type="GO" id="GO:0005524">
    <property type="term" value="F:ATP binding"/>
    <property type="evidence" value="ECO:0007669"/>
    <property type="project" value="UniProtKB-KW"/>
</dbReference>
<dbReference type="SUPFAM" id="SSF56112">
    <property type="entry name" value="Protein kinase-like (PK-like)"/>
    <property type="match status" value="1"/>
</dbReference>
<dbReference type="InterPro" id="IPR000719">
    <property type="entry name" value="Prot_kinase_dom"/>
</dbReference>
<keyword evidence="1" id="KW-0723">Serine/threonine-protein kinase</keyword>
<keyword evidence="6" id="KW-0812">Transmembrane</keyword>
<keyword evidence="4" id="KW-0418">Kinase</keyword>
<evidence type="ECO:0000256" key="3">
    <source>
        <dbReference type="ARBA" id="ARBA00022741"/>
    </source>
</evidence>
<evidence type="ECO:0000256" key="5">
    <source>
        <dbReference type="ARBA" id="ARBA00022840"/>
    </source>
</evidence>
<proteinExistence type="predicted"/>
<evidence type="ECO:0000256" key="2">
    <source>
        <dbReference type="ARBA" id="ARBA00022679"/>
    </source>
</evidence>
<keyword evidence="6" id="KW-0472">Membrane</keyword>
<protein>
    <recommendedName>
        <fullName evidence="7">Protein kinase domain-containing protein</fullName>
    </recommendedName>
</protein>
<dbReference type="GO" id="GO:0007165">
    <property type="term" value="P:signal transduction"/>
    <property type="evidence" value="ECO:0007669"/>
    <property type="project" value="TreeGrafter"/>
</dbReference>
<keyword evidence="9" id="KW-1185">Reference proteome</keyword>
<sequence>MASKTKNYFAMKYVRGGELFNKSGYDGEKVDIWSCGMILFVLLACYLPFHDTNLMEMYKKISKGVFKYPEYFP</sequence>
<evidence type="ECO:0000256" key="6">
    <source>
        <dbReference type="SAM" id="Phobius"/>
    </source>
</evidence>
<gene>
    <name evidence="8" type="ORF">R3W88_023375</name>
</gene>
<evidence type="ECO:0000313" key="8">
    <source>
        <dbReference type="EMBL" id="KAK4730387.1"/>
    </source>
</evidence>
<dbReference type="InterPro" id="IPR011009">
    <property type="entry name" value="Kinase-like_dom_sf"/>
</dbReference>
<evidence type="ECO:0000313" key="9">
    <source>
        <dbReference type="Proteomes" id="UP001311915"/>
    </source>
</evidence>
<evidence type="ECO:0000256" key="4">
    <source>
        <dbReference type="ARBA" id="ARBA00022777"/>
    </source>
</evidence>
<name>A0AAV9LXB6_9SOLN</name>
<accession>A0AAV9LXB6</accession>
<dbReference type="Proteomes" id="UP001311915">
    <property type="component" value="Unassembled WGS sequence"/>
</dbReference>
<reference evidence="8 9" key="1">
    <citation type="submission" date="2023-10" db="EMBL/GenBank/DDBJ databases">
        <title>Genome-Wide Identification Analysis in wild type Solanum Pinnatisectum Reveals Some Genes Defensing Phytophthora Infestans.</title>
        <authorList>
            <person name="Sun C."/>
        </authorList>
    </citation>
    <scope>NUCLEOTIDE SEQUENCE [LARGE SCALE GENOMIC DNA]</scope>
    <source>
        <strain evidence="8">LQN</strain>
        <tissue evidence="8">Leaf</tissue>
    </source>
</reference>
<dbReference type="PROSITE" id="PS50011">
    <property type="entry name" value="PROTEIN_KINASE_DOM"/>
    <property type="match status" value="1"/>
</dbReference>
<keyword evidence="2" id="KW-0808">Transferase</keyword>
<dbReference type="EMBL" id="JAWPEI010000004">
    <property type="protein sequence ID" value="KAK4730387.1"/>
    <property type="molecule type" value="Genomic_DNA"/>
</dbReference>
<keyword evidence="3" id="KW-0547">Nucleotide-binding</keyword>
<keyword evidence="5" id="KW-0067">ATP-binding</keyword>
<evidence type="ECO:0000256" key="1">
    <source>
        <dbReference type="ARBA" id="ARBA00022527"/>
    </source>
</evidence>
<dbReference type="GO" id="GO:0004674">
    <property type="term" value="F:protein serine/threonine kinase activity"/>
    <property type="evidence" value="ECO:0007669"/>
    <property type="project" value="UniProtKB-KW"/>
</dbReference>
<keyword evidence="6" id="KW-1133">Transmembrane helix</keyword>
<dbReference type="PANTHER" id="PTHR43895">
    <property type="entry name" value="CALCIUM/CALMODULIN-DEPENDENT PROTEIN KINASE KINASE-RELATED"/>
    <property type="match status" value="1"/>
</dbReference>